<evidence type="ECO:0008006" key="3">
    <source>
        <dbReference type="Google" id="ProtNLM"/>
    </source>
</evidence>
<keyword evidence="2" id="KW-1185">Reference proteome</keyword>
<name>A0ABQ2GGK8_9DEIO</name>
<protein>
    <recommendedName>
        <fullName evidence="3">DDE superfamily endonuclease</fullName>
    </recommendedName>
</protein>
<reference evidence="2" key="1">
    <citation type="journal article" date="2019" name="Int. J. Syst. Evol. Microbiol.">
        <title>The Global Catalogue of Microorganisms (GCM) 10K type strain sequencing project: providing services to taxonomists for standard genome sequencing and annotation.</title>
        <authorList>
            <consortium name="The Broad Institute Genomics Platform"/>
            <consortium name="The Broad Institute Genome Sequencing Center for Infectious Disease"/>
            <person name="Wu L."/>
            <person name="Ma J."/>
        </authorList>
    </citation>
    <scope>NUCLEOTIDE SEQUENCE [LARGE SCALE GENOMIC DNA]</scope>
    <source>
        <strain evidence="2">JCM 15442</strain>
    </source>
</reference>
<comment type="caution">
    <text evidence="1">The sequence shown here is derived from an EMBL/GenBank/DDBJ whole genome shotgun (WGS) entry which is preliminary data.</text>
</comment>
<organism evidence="1 2">
    <name type="scientific">Deinococcus aerolatus</name>
    <dbReference type="NCBI Taxonomy" id="522487"/>
    <lineage>
        <taxon>Bacteria</taxon>
        <taxon>Thermotogati</taxon>
        <taxon>Deinococcota</taxon>
        <taxon>Deinococci</taxon>
        <taxon>Deinococcales</taxon>
        <taxon>Deinococcaceae</taxon>
        <taxon>Deinococcus</taxon>
    </lineage>
</organism>
<accession>A0ABQ2GGK8</accession>
<evidence type="ECO:0000313" key="2">
    <source>
        <dbReference type="Proteomes" id="UP000639973"/>
    </source>
</evidence>
<gene>
    <name evidence="1" type="ORF">GCM10010840_36790</name>
</gene>
<dbReference type="Proteomes" id="UP000639973">
    <property type="component" value="Unassembled WGS sequence"/>
</dbReference>
<dbReference type="EMBL" id="BMOL01000049">
    <property type="protein sequence ID" value="GGL95350.1"/>
    <property type="molecule type" value="Genomic_DNA"/>
</dbReference>
<sequence>MGANCKISDTEPGKAGSHHKAAQQLPWLLSESAWDPDAFHQARLKLMRGGRHTAPTDDAVLVIDETGDRKYGTHTAHVGR</sequence>
<evidence type="ECO:0000313" key="1">
    <source>
        <dbReference type="EMBL" id="GGL95350.1"/>
    </source>
</evidence>
<proteinExistence type="predicted"/>